<dbReference type="Proteomes" id="UP000018467">
    <property type="component" value="Unassembled WGS sequence"/>
</dbReference>
<name>A0A3B1JSL1_ASTMX</name>
<dbReference type="GeneTree" id="ENSGT01150000286909"/>
<evidence type="ECO:0000313" key="3">
    <source>
        <dbReference type="Proteomes" id="UP000018467"/>
    </source>
</evidence>
<reference evidence="2" key="4">
    <citation type="submission" date="2025-09" db="UniProtKB">
        <authorList>
            <consortium name="Ensembl"/>
        </authorList>
    </citation>
    <scope>IDENTIFICATION</scope>
</reference>
<dbReference type="CDD" id="cd01650">
    <property type="entry name" value="RT_nLTR_like"/>
    <property type="match status" value="1"/>
</dbReference>
<dbReference type="InParanoid" id="A0A3B1JSL1"/>
<dbReference type="Ensembl" id="ENSAMXT00000038467.1">
    <property type="protein sequence ID" value="ENSAMXP00000045253.1"/>
    <property type="gene ID" value="ENSAMXG00000034412.1"/>
</dbReference>
<evidence type="ECO:0000313" key="2">
    <source>
        <dbReference type="Ensembl" id="ENSAMXP00000045253.1"/>
    </source>
</evidence>
<protein>
    <recommendedName>
        <fullName evidence="1">Reverse transcriptase domain-containing protein</fullName>
    </recommendedName>
</protein>
<dbReference type="SUPFAM" id="SSF56672">
    <property type="entry name" value="DNA/RNA polymerases"/>
    <property type="match status" value="1"/>
</dbReference>
<reference evidence="2" key="3">
    <citation type="submission" date="2025-08" db="UniProtKB">
        <authorList>
            <consortium name="Ensembl"/>
        </authorList>
    </citation>
    <scope>IDENTIFICATION</scope>
</reference>
<dbReference type="Bgee" id="ENSAMXG00000034412">
    <property type="expression patterns" value="Expressed in olfactory epithelium and 14 other cell types or tissues"/>
</dbReference>
<dbReference type="InterPro" id="IPR043502">
    <property type="entry name" value="DNA/RNA_pol_sf"/>
</dbReference>
<accession>A0A3B1JSL1</accession>
<reference evidence="3" key="1">
    <citation type="submission" date="2013-03" db="EMBL/GenBank/DDBJ databases">
        <authorList>
            <person name="Jeffery W."/>
            <person name="Warren W."/>
            <person name="Wilson R.K."/>
        </authorList>
    </citation>
    <scope>NUCLEOTIDE SEQUENCE</scope>
    <source>
        <strain evidence="3">female</strain>
    </source>
</reference>
<dbReference type="PROSITE" id="PS50878">
    <property type="entry name" value="RT_POL"/>
    <property type="match status" value="1"/>
</dbReference>
<proteinExistence type="predicted"/>
<feature type="domain" description="Reverse transcriptase" evidence="1">
    <location>
        <begin position="35"/>
        <end position="298"/>
    </location>
</feature>
<organism evidence="2 3">
    <name type="scientific">Astyanax mexicanus</name>
    <name type="common">Blind cave fish</name>
    <name type="synonym">Astyanax fasciatus mexicanus</name>
    <dbReference type="NCBI Taxonomy" id="7994"/>
    <lineage>
        <taxon>Eukaryota</taxon>
        <taxon>Metazoa</taxon>
        <taxon>Chordata</taxon>
        <taxon>Craniata</taxon>
        <taxon>Vertebrata</taxon>
        <taxon>Euteleostomi</taxon>
        <taxon>Actinopterygii</taxon>
        <taxon>Neopterygii</taxon>
        <taxon>Teleostei</taxon>
        <taxon>Ostariophysi</taxon>
        <taxon>Characiformes</taxon>
        <taxon>Characoidei</taxon>
        <taxon>Acestrorhamphidae</taxon>
        <taxon>Acestrorhamphinae</taxon>
        <taxon>Astyanax</taxon>
    </lineage>
</organism>
<reference evidence="3" key="2">
    <citation type="journal article" date="2014" name="Nat. Commun.">
        <title>The cavefish genome reveals candidate genes for eye loss.</title>
        <authorList>
            <person name="McGaugh S.E."/>
            <person name="Gross J.B."/>
            <person name="Aken B."/>
            <person name="Blin M."/>
            <person name="Borowsky R."/>
            <person name="Chalopin D."/>
            <person name="Hinaux H."/>
            <person name="Jeffery W.R."/>
            <person name="Keene A."/>
            <person name="Ma L."/>
            <person name="Minx P."/>
            <person name="Murphy D."/>
            <person name="O'Quin K.E."/>
            <person name="Retaux S."/>
            <person name="Rohner N."/>
            <person name="Searle S.M."/>
            <person name="Stahl B.A."/>
            <person name="Tabin C."/>
            <person name="Volff J.N."/>
            <person name="Yoshizawa M."/>
            <person name="Warren W.C."/>
        </authorList>
    </citation>
    <scope>NUCLEOTIDE SEQUENCE [LARGE SCALE GENOMIC DNA]</scope>
    <source>
        <strain evidence="3">female</strain>
    </source>
</reference>
<evidence type="ECO:0000259" key="1">
    <source>
        <dbReference type="PROSITE" id="PS50878"/>
    </source>
</evidence>
<dbReference type="PANTHER" id="PTHR33332">
    <property type="entry name" value="REVERSE TRANSCRIPTASE DOMAIN-CONTAINING PROTEIN"/>
    <property type="match status" value="1"/>
</dbReference>
<dbReference type="InterPro" id="IPR000477">
    <property type="entry name" value="RT_dom"/>
</dbReference>
<dbReference type="STRING" id="7994.ENSAMXP00000045253"/>
<dbReference type="AlphaFoldDB" id="A0A3B1JSL1"/>
<dbReference type="Pfam" id="PF00078">
    <property type="entry name" value="RVT_1"/>
    <property type="match status" value="1"/>
</dbReference>
<sequence length="491" mass="54243">MSSKTTTCALDPLPTNLTKACVPALLPHLTVLINQSLLLGQVPSVYKTAAVTPILKKPGLDPSDLNNYRPISNLPFLSKVLERTVACQLQHYLESQNLFEPFQSGFRPFHSTETALVKVINDLLVAADAGALNILLLLDLSAAFDTINHSILLSRLCELGIVGTALDWFSSYLTDRKQFISLAGYSSHTSVIKHGVPQGSVLGPLLFIIYILPLGPLLRHFNLDFHCYADDTQIYLSTSSINNPPTTHLESCLSAIQNWMKDNFLMLNSNKTELILISTKAVLNQTPTLSLNFGGTVISPSTQVRNLGVLLDSTLSFTAHINSVVKTAFFHLRRIAKIRRSLTQSTAEILLHAFISSRLDYCNSLLAGISSSSIHKLQMVQNAAARLLTHTRTHEHITPVLQNLHWLPVKYRIQFKILLLTYKALNNLAPPYLSNLLLPYRPSRSLRSATAGLLKVPASKLRGVGDRAFSRLAPQLILSHLRSNNPPLFPC</sequence>
<keyword evidence="3" id="KW-1185">Reference proteome</keyword>